<feature type="transmembrane region" description="Helical" evidence="6">
    <location>
        <begin position="684"/>
        <end position="703"/>
    </location>
</feature>
<evidence type="ECO:0000256" key="3">
    <source>
        <dbReference type="ARBA" id="ARBA00022692"/>
    </source>
</evidence>
<name>A0A7Z2T2R4_9VIBR</name>
<proteinExistence type="predicted"/>
<evidence type="ECO:0000256" key="4">
    <source>
        <dbReference type="ARBA" id="ARBA00022989"/>
    </source>
</evidence>
<dbReference type="AlphaFoldDB" id="A0A7Z2T2R4"/>
<feature type="domain" description="Membrane transport protein MMPL" evidence="7">
    <location>
        <begin position="45"/>
        <end position="411"/>
    </location>
</feature>
<feature type="transmembrane region" description="Helical" evidence="6">
    <location>
        <begin position="750"/>
        <end position="770"/>
    </location>
</feature>
<keyword evidence="3 6" id="KW-0812">Transmembrane</keyword>
<dbReference type="GO" id="GO:0005886">
    <property type="term" value="C:plasma membrane"/>
    <property type="evidence" value="ECO:0007669"/>
    <property type="project" value="UniProtKB-SubCell"/>
</dbReference>
<keyword evidence="4 6" id="KW-1133">Transmembrane helix</keyword>
<dbReference type="RefSeq" id="WP_164648046.1">
    <property type="nucleotide sequence ID" value="NZ_CP047475.1"/>
</dbReference>
<dbReference type="Pfam" id="PF03176">
    <property type="entry name" value="MMPL"/>
    <property type="match status" value="1"/>
</dbReference>
<evidence type="ECO:0000256" key="6">
    <source>
        <dbReference type="SAM" id="Phobius"/>
    </source>
</evidence>
<dbReference type="InterPro" id="IPR050545">
    <property type="entry name" value="Mycobact_MmpL"/>
</dbReference>
<dbReference type="PANTHER" id="PTHR33406">
    <property type="entry name" value="MEMBRANE PROTEIN MJ1562-RELATED"/>
    <property type="match status" value="1"/>
</dbReference>
<evidence type="ECO:0000313" key="8">
    <source>
        <dbReference type="EMBL" id="QIA63142.1"/>
    </source>
</evidence>
<keyword evidence="2" id="KW-1003">Cell membrane</keyword>
<dbReference type="SUPFAM" id="SSF82866">
    <property type="entry name" value="Multidrug efflux transporter AcrB transmembrane domain"/>
    <property type="match status" value="2"/>
</dbReference>
<organism evidence="8 9">
    <name type="scientific">Vibrio astriarenae</name>
    <dbReference type="NCBI Taxonomy" id="1481923"/>
    <lineage>
        <taxon>Bacteria</taxon>
        <taxon>Pseudomonadati</taxon>
        <taxon>Pseudomonadota</taxon>
        <taxon>Gammaproteobacteria</taxon>
        <taxon>Vibrionales</taxon>
        <taxon>Vibrionaceae</taxon>
        <taxon>Vibrio</taxon>
    </lineage>
</organism>
<feature type="transmembrane region" description="Helical" evidence="6">
    <location>
        <begin position="304"/>
        <end position="327"/>
    </location>
</feature>
<feature type="transmembrane region" description="Helical" evidence="6">
    <location>
        <begin position="379"/>
        <end position="400"/>
    </location>
</feature>
<gene>
    <name evidence="8" type="ORF">GT360_06280</name>
</gene>
<evidence type="ECO:0000256" key="1">
    <source>
        <dbReference type="ARBA" id="ARBA00004651"/>
    </source>
</evidence>
<accession>A0A7Z2T2R4</accession>
<dbReference type="InterPro" id="IPR004869">
    <property type="entry name" value="MMPL_dom"/>
</dbReference>
<protein>
    <submittedName>
        <fullName evidence="8">MMPL family transporter</fullName>
    </submittedName>
</protein>
<feature type="transmembrane region" description="Helical" evidence="6">
    <location>
        <begin position="251"/>
        <end position="270"/>
    </location>
</feature>
<dbReference type="KEGG" id="vas:GT360_06280"/>
<feature type="transmembrane region" description="Helical" evidence="6">
    <location>
        <begin position="652"/>
        <end position="672"/>
    </location>
</feature>
<feature type="transmembrane region" description="Helical" evidence="6">
    <location>
        <begin position="709"/>
        <end position="730"/>
    </location>
</feature>
<dbReference type="PANTHER" id="PTHR33406:SF13">
    <property type="entry name" value="MEMBRANE PROTEIN YDFJ"/>
    <property type="match status" value="1"/>
</dbReference>
<feature type="transmembrane region" description="Helical" evidence="6">
    <location>
        <begin position="776"/>
        <end position="801"/>
    </location>
</feature>
<evidence type="ECO:0000256" key="5">
    <source>
        <dbReference type="ARBA" id="ARBA00023136"/>
    </source>
</evidence>
<evidence type="ECO:0000313" key="9">
    <source>
        <dbReference type="Proteomes" id="UP000464262"/>
    </source>
</evidence>
<feature type="transmembrane region" description="Helical" evidence="6">
    <location>
        <begin position="12"/>
        <end position="30"/>
    </location>
</feature>
<evidence type="ECO:0000259" key="7">
    <source>
        <dbReference type="Pfam" id="PF03176"/>
    </source>
</evidence>
<dbReference type="Proteomes" id="UP000464262">
    <property type="component" value="Chromosome 1"/>
</dbReference>
<reference evidence="8 9" key="1">
    <citation type="submission" date="2020-01" db="EMBL/GenBank/DDBJ databases">
        <title>Whole genome and functional gene identification of agarase of Vibrio HN897.</title>
        <authorList>
            <person name="Liu Y."/>
            <person name="Zhao Z."/>
        </authorList>
    </citation>
    <scope>NUCLEOTIDE SEQUENCE [LARGE SCALE GENOMIC DNA]</scope>
    <source>
        <strain evidence="8 9">HN897</strain>
    </source>
</reference>
<feature type="transmembrane region" description="Helical" evidence="6">
    <location>
        <begin position="348"/>
        <end position="367"/>
    </location>
</feature>
<sequence length="814" mass="89174">MNKLFSLLHRHPYIIALLITVTTAYSAWYGQRHFEVNADLSSLVKQEGEWVDNLERINQTFPDIGNVLVLVSSDSAQSAEAAKNYTQQLAAEFRQHSVFTDVFAPSTFEWFDEYALGFIDEVDFSKLRDEFEYQLGPAIVSARMQSLEQYFVLLAENGQNLQSPLNPLLEAATGEQVAWETRLSDVVSVPRNYVVTLTAEPDNSEKNPNQQVITKVEQVLASVEPPQGVSVEYTGQTPLDYDEIKDANDSIALAGSASLFGLLLILAIGIRSFRVIVACYITVLIGLTWTFAAGLAVVGHYSTISIVFMVMFIGLAVDFAIHLCLHIQELRAGGQDNQTAIKHALKHSFRPLGLCALSSAIGFMSFYPTAYSGLGELGVISAMGMILGLIATFVVIPLFFELFGYPKVKHQVNHGFGLRYGAWLESQRNWVVMLSLALFIVMGWGATKFKFDFSTLVLKNPESSSVLSLSRLQELGLGSSYQLYAIASDDAQAQHWQSELVVLDTVSSVTIANDFLPSDWTDRQAKLNQAVAGITPLEPMSYEAFRSLALDQQWSKAEALPEQFPAQNAMLLFAGTQDLAGAMVAKPAPSIDQIPQDLLSRFVSEQGQYLLTIVPNGDMTNVASVKEFIEQVQEIAPNASGRAVAEQEVGKIIVGAFQMAIVIAVVAITLLLTTTIRRAKDIALIFIPLTLASLTTLGMMHWLNLSLNMANIIVIPLIFGLGVDNGIHIVNRFRSVGNIHAFFATSTPKASVVSCLSTLMTFGALILAQHQGMHSIGVVLTIALSSILVYSLVLLPVTLELTRDVTNEQMRVTS</sequence>
<comment type="subcellular location">
    <subcellularLocation>
        <location evidence="1">Cell membrane</location>
        <topology evidence="1">Multi-pass membrane protein</topology>
    </subcellularLocation>
</comment>
<feature type="transmembrane region" description="Helical" evidence="6">
    <location>
        <begin position="429"/>
        <end position="446"/>
    </location>
</feature>
<evidence type="ECO:0000256" key="2">
    <source>
        <dbReference type="ARBA" id="ARBA00022475"/>
    </source>
</evidence>
<feature type="transmembrane region" description="Helical" evidence="6">
    <location>
        <begin position="277"/>
        <end position="298"/>
    </location>
</feature>
<dbReference type="EMBL" id="CP047475">
    <property type="protein sequence ID" value="QIA63142.1"/>
    <property type="molecule type" value="Genomic_DNA"/>
</dbReference>
<keyword evidence="9" id="KW-1185">Reference proteome</keyword>
<dbReference type="Gene3D" id="1.20.1640.10">
    <property type="entry name" value="Multidrug efflux transporter AcrB transmembrane domain"/>
    <property type="match status" value="2"/>
</dbReference>
<keyword evidence="5 6" id="KW-0472">Membrane</keyword>